<evidence type="ECO:0000313" key="3">
    <source>
        <dbReference type="EMBL" id="MRG94620.1"/>
    </source>
</evidence>
<keyword evidence="4" id="KW-1185">Reference proteome</keyword>
<dbReference type="PROSITE" id="PS51257">
    <property type="entry name" value="PROKAR_LIPOPROTEIN"/>
    <property type="match status" value="1"/>
</dbReference>
<proteinExistence type="predicted"/>
<feature type="region of interest" description="Disordered" evidence="1">
    <location>
        <begin position="17"/>
        <end position="58"/>
    </location>
</feature>
<dbReference type="EMBL" id="WJIE01000006">
    <property type="protein sequence ID" value="MRG94620.1"/>
    <property type="molecule type" value="Genomic_DNA"/>
</dbReference>
<evidence type="ECO:0000313" key="4">
    <source>
        <dbReference type="Proteomes" id="UP000440224"/>
    </source>
</evidence>
<dbReference type="OrthoDB" id="263516at2"/>
<evidence type="ECO:0008006" key="5">
    <source>
        <dbReference type="Google" id="ProtNLM"/>
    </source>
</evidence>
<evidence type="ECO:0000256" key="2">
    <source>
        <dbReference type="SAM" id="SignalP"/>
    </source>
</evidence>
<sequence length="459" mass="48864">MKRALLGAFALALACGCGPSPAPSRAPEPARSSQPPPSPPREINLDEESQGPPDAESSAAVQVMLERVARARGLPIKRAVPGKVLDRDTMLRRIRETVEEDTPKDALVAQGEFLAALDLVPSDYDFVAGAFALLGGRVAGFYDPDDGAMYLADDLDEAEAAETLAHELAHALADQTFPLAPMVDYAPGKGDRLSAVHSVIEGDATSAMLDVTLGSAFKMTEDAVRLAFVAATAMSDVGQKTPRAITASLVAPYIDGFAFIQALRRRGDWAAVDEVWRAMPETTEQLLHVDKLLAREPAEDVAPPVLGALGRQGYKPLVDDVVGEQGLRILLEDVGSRAEAQRGAAGWGGDRFVVAAREEGEKRLFAVAFRLRMDTVADAAEVAALFERKYGKGCRERDTLGPAAWDARGRDITFVAGPYERNGGKPRARGGCADALAWLGEVWQAAPPNGEAGSTRAGR</sequence>
<feature type="chain" id="PRO_5027082660" description="Lipoprotein" evidence="2">
    <location>
        <begin position="23"/>
        <end position="459"/>
    </location>
</feature>
<feature type="signal peptide" evidence="2">
    <location>
        <begin position="1"/>
        <end position="22"/>
    </location>
</feature>
<keyword evidence="2" id="KW-0732">Signal</keyword>
<comment type="caution">
    <text evidence="3">The sequence shown here is derived from an EMBL/GenBank/DDBJ whole genome shotgun (WGS) entry which is preliminary data.</text>
</comment>
<accession>A0A6N7PW03</accession>
<evidence type="ECO:0000256" key="1">
    <source>
        <dbReference type="SAM" id="MobiDB-lite"/>
    </source>
</evidence>
<organism evidence="3 4">
    <name type="scientific">Polyangium spumosum</name>
    <dbReference type="NCBI Taxonomy" id="889282"/>
    <lineage>
        <taxon>Bacteria</taxon>
        <taxon>Pseudomonadati</taxon>
        <taxon>Myxococcota</taxon>
        <taxon>Polyangia</taxon>
        <taxon>Polyangiales</taxon>
        <taxon>Polyangiaceae</taxon>
        <taxon>Polyangium</taxon>
    </lineage>
</organism>
<dbReference type="RefSeq" id="WP_153821450.1">
    <property type="nucleotide sequence ID" value="NZ_WJIE01000006.1"/>
</dbReference>
<name>A0A6N7PW03_9BACT</name>
<dbReference type="Proteomes" id="UP000440224">
    <property type="component" value="Unassembled WGS sequence"/>
</dbReference>
<dbReference type="AlphaFoldDB" id="A0A6N7PW03"/>
<reference evidence="3 4" key="1">
    <citation type="submission" date="2019-10" db="EMBL/GenBank/DDBJ databases">
        <title>A soil myxobacterium in the family Polyangiaceae.</title>
        <authorList>
            <person name="Li Y."/>
            <person name="Wang J."/>
        </authorList>
    </citation>
    <scope>NUCLEOTIDE SEQUENCE [LARGE SCALE GENOMIC DNA]</scope>
    <source>
        <strain evidence="3 4">DSM 14734</strain>
    </source>
</reference>
<gene>
    <name evidence="3" type="ORF">GF068_22255</name>
</gene>
<protein>
    <recommendedName>
        <fullName evidence="5">Lipoprotein</fullName>
    </recommendedName>
</protein>